<proteinExistence type="predicted"/>
<reference evidence="1" key="1">
    <citation type="submission" date="2022-02" db="EMBL/GenBank/DDBJ databases">
        <title>Plant Genome Project.</title>
        <authorList>
            <person name="Zhang R.-G."/>
        </authorList>
    </citation>
    <scope>NUCLEOTIDE SEQUENCE</scope>
    <source>
        <strain evidence="1">AT1</strain>
    </source>
</reference>
<dbReference type="EMBL" id="CM046388">
    <property type="protein sequence ID" value="KAI8574106.1"/>
    <property type="molecule type" value="Genomic_DNA"/>
</dbReference>
<accession>A0ACC0Q8D0</accession>
<sequence length="783" mass="87850">MLGAGIWELAVVRGGIGIGDGVAGAGVENGVGAIITGDKGGYGLPPDLYSGYLQKKMARLTNRERRKKTNRKALLAALCMMRVLNSVIQLYLLITELIAERNRQRVRQKPHLRANPNVYQSQLDALNRNVTVAEKVAIFLWILAHHTKNRRTILQFWRSGETISRHFNAVLIAVIRLHNVLWYHPQPIPANEPDARWKWFEVSISMESEGTSQSEPTSRKRKQDRRLWTFAEEEALLAAMMECICDKYRAHNGFKPGYFNEVEKELKKRLPGTTLKAQPNIESKSNTKAKGLNGKSFPMYESWQFLFGKDRATREMAEDAAEVEEVVETYQDEANIDLDDMFNECYTPTFPNSDTVFPRATPGVDISTSSGTPTSNAIPTATTSNANTARSNAKTPTSNANAPTSNVVPGRPKKKAKVDTNEASIHVAVENILAQSNTAFNKIAEAVGYEGRLSAKREKVFTELMKLDLEMIDRFALNTMIVSAEENVDTFYGIPENYKQAWVEAVLSGQIKLKTTFVVASWGALLGVFLQVFIAVAVDSGQDKNSRCVVAVAGQVPKSKEIHQSVKCRVYTKRSKLLGAWTSNNSIHTPFKFIGLIGRLSFRFCNSLRFHRVLSSAPATENRHLNGHGDRTDQLKMTSDRQLSVFDLLGDDGPNESLQESPKHEAHVAFAIEGLGKVETETPVHSPRQHGRMFSYSSSSPLEVARQRQSSKNFDDLLYDLELDVGHRESKRQVQHLRFFLIPSPMTAKLLPSFWPWFSKIDLLSEMEKGNVVFQKIDVTMWN</sequence>
<protein>
    <submittedName>
        <fullName evidence="1">Uncharacterized protein</fullName>
    </submittedName>
</protein>
<gene>
    <name evidence="1" type="ORF">RHMOL_Rhmol01G0328800</name>
</gene>
<organism evidence="1 2">
    <name type="scientific">Rhododendron molle</name>
    <name type="common">Chinese azalea</name>
    <name type="synonym">Azalea mollis</name>
    <dbReference type="NCBI Taxonomy" id="49168"/>
    <lineage>
        <taxon>Eukaryota</taxon>
        <taxon>Viridiplantae</taxon>
        <taxon>Streptophyta</taxon>
        <taxon>Embryophyta</taxon>
        <taxon>Tracheophyta</taxon>
        <taxon>Spermatophyta</taxon>
        <taxon>Magnoliopsida</taxon>
        <taxon>eudicotyledons</taxon>
        <taxon>Gunneridae</taxon>
        <taxon>Pentapetalae</taxon>
        <taxon>asterids</taxon>
        <taxon>Ericales</taxon>
        <taxon>Ericaceae</taxon>
        <taxon>Ericoideae</taxon>
        <taxon>Rhodoreae</taxon>
        <taxon>Rhododendron</taxon>
    </lineage>
</organism>
<evidence type="ECO:0000313" key="1">
    <source>
        <dbReference type="EMBL" id="KAI8574106.1"/>
    </source>
</evidence>
<evidence type="ECO:0000313" key="2">
    <source>
        <dbReference type="Proteomes" id="UP001062846"/>
    </source>
</evidence>
<name>A0ACC0Q8D0_RHOML</name>
<dbReference type="Proteomes" id="UP001062846">
    <property type="component" value="Chromosome 1"/>
</dbReference>
<comment type="caution">
    <text evidence="1">The sequence shown here is derived from an EMBL/GenBank/DDBJ whole genome shotgun (WGS) entry which is preliminary data.</text>
</comment>
<keyword evidence="2" id="KW-1185">Reference proteome</keyword>